<gene>
    <name evidence="2" type="ORF">BN850_0050280</name>
</gene>
<evidence type="ECO:0000256" key="1">
    <source>
        <dbReference type="SAM" id="MobiDB-lite"/>
    </source>
</evidence>
<feature type="compositionally biased region" description="Basic and acidic residues" evidence="1">
    <location>
        <begin position="129"/>
        <end position="143"/>
    </location>
</feature>
<feature type="region of interest" description="Disordered" evidence="1">
    <location>
        <begin position="47"/>
        <end position="80"/>
    </location>
</feature>
<dbReference type="EMBL" id="CBMI010001117">
    <property type="protein sequence ID" value="CEG04414.1"/>
    <property type="molecule type" value="Genomic_DNA"/>
</dbReference>
<proteinExistence type="predicted"/>
<feature type="region of interest" description="Disordered" evidence="1">
    <location>
        <begin position="129"/>
        <end position="153"/>
    </location>
</feature>
<dbReference type="AlphaFoldDB" id="A0A090MBD7"/>
<accession>A0A090MBD7</accession>
<evidence type="ECO:0000313" key="2">
    <source>
        <dbReference type="EMBL" id="CEG04414.1"/>
    </source>
</evidence>
<comment type="caution">
    <text evidence="2">The sequence shown here is derived from an EMBL/GenBank/DDBJ whole genome shotgun (WGS) entry which is preliminary data.</text>
</comment>
<organism evidence="2">
    <name type="scientific">Fusarium clavum</name>
    <dbReference type="NCBI Taxonomy" id="2594811"/>
    <lineage>
        <taxon>Eukaryota</taxon>
        <taxon>Fungi</taxon>
        <taxon>Dikarya</taxon>
        <taxon>Ascomycota</taxon>
        <taxon>Pezizomycotina</taxon>
        <taxon>Sordariomycetes</taxon>
        <taxon>Hypocreomycetidae</taxon>
        <taxon>Hypocreales</taxon>
        <taxon>Nectriaceae</taxon>
        <taxon>Fusarium</taxon>
        <taxon>Fusarium incarnatum-equiseti species complex</taxon>
    </lineage>
</organism>
<name>A0A090MBD7_9HYPO</name>
<reference evidence="2" key="1">
    <citation type="submission" date="2013-05" db="EMBL/GenBank/DDBJ databases">
        <title>Draft genome sequences of six wheat associated Fusarium spp. isolates.</title>
        <authorList>
            <person name="Moolhuijzen P.M."/>
            <person name="Manners J.M."/>
            <person name="Wilcox S."/>
            <person name="Bellgard M.I."/>
            <person name="Gardiner D.M."/>
        </authorList>
    </citation>
    <scope>NUCLEOTIDE SEQUENCE</scope>
    <source>
        <strain evidence="2">CS3069</strain>
    </source>
</reference>
<feature type="compositionally biased region" description="Basic and acidic residues" evidence="1">
    <location>
        <begin position="66"/>
        <end position="80"/>
    </location>
</feature>
<sequence>MTNHDQTPSPRRPSLFSSYTMRRIEARESGPIDKSICRLETICERHEEESSRRSFAATLESMSPEEQMRDLTLDNDRPEEKMEIDQQEDLMLLDKKEADNSMEVDNLDPSSSVADQPWLSLMQIDIHEGDLADEHKSASHDAMDTSPDQHWQQ</sequence>
<protein>
    <submittedName>
        <fullName evidence="2">WGS project CBMI000000000 data, contig CS3069_c001119</fullName>
    </submittedName>
</protein>